<feature type="transmembrane region" description="Helical" evidence="1">
    <location>
        <begin position="332"/>
        <end position="353"/>
    </location>
</feature>
<dbReference type="AlphaFoldDB" id="A0A7U0RMS5"/>
<evidence type="ECO:0000259" key="2">
    <source>
        <dbReference type="Pfam" id="PF01757"/>
    </source>
</evidence>
<keyword evidence="1" id="KW-1133">Transmembrane helix</keyword>
<protein>
    <submittedName>
        <fullName evidence="3">Acyltransferase</fullName>
    </submittedName>
</protein>
<dbReference type="GO" id="GO:0009103">
    <property type="term" value="P:lipopolysaccharide biosynthetic process"/>
    <property type="evidence" value="ECO:0007669"/>
    <property type="project" value="TreeGrafter"/>
</dbReference>
<feature type="transmembrane region" description="Helical" evidence="1">
    <location>
        <begin position="95"/>
        <end position="116"/>
    </location>
</feature>
<organism evidence="3 4">
    <name type="scientific">Serratia proteamaculans</name>
    <dbReference type="NCBI Taxonomy" id="28151"/>
    <lineage>
        <taxon>Bacteria</taxon>
        <taxon>Pseudomonadati</taxon>
        <taxon>Pseudomonadota</taxon>
        <taxon>Gammaproteobacteria</taxon>
        <taxon>Enterobacterales</taxon>
        <taxon>Yersiniaceae</taxon>
        <taxon>Serratia</taxon>
    </lineage>
</organism>
<feature type="transmembrane region" description="Helical" evidence="1">
    <location>
        <begin position="235"/>
        <end position="252"/>
    </location>
</feature>
<dbReference type="Proteomes" id="UP000596176">
    <property type="component" value="Chromosome"/>
</dbReference>
<dbReference type="EMBL" id="CP068391">
    <property type="protein sequence ID" value="QQX52682.1"/>
    <property type="molecule type" value="Genomic_DNA"/>
</dbReference>
<feature type="transmembrane region" description="Helical" evidence="1">
    <location>
        <begin position="202"/>
        <end position="223"/>
    </location>
</feature>
<dbReference type="PANTHER" id="PTHR23028">
    <property type="entry name" value="ACETYLTRANSFERASE"/>
    <property type="match status" value="1"/>
</dbReference>
<evidence type="ECO:0000313" key="3">
    <source>
        <dbReference type="EMBL" id="QQX52682.1"/>
    </source>
</evidence>
<evidence type="ECO:0000256" key="1">
    <source>
        <dbReference type="SAM" id="Phobius"/>
    </source>
</evidence>
<keyword evidence="3" id="KW-0012">Acyltransferase</keyword>
<keyword evidence="1" id="KW-0472">Membrane</keyword>
<dbReference type="GO" id="GO:0016020">
    <property type="term" value="C:membrane"/>
    <property type="evidence" value="ECO:0007669"/>
    <property type="project" value="TreeGrafter"/>
</dbReference>
<gene>
    <name evidence="3" type="ORF">JKX24_21285</name>
</gene>
<feature type="transmembrane region" description="Helical" evidence="1">
    <location>
        <begin position="161"/>
        <end position="182"/>
    </location>
</feature>
<reference evidence="3 4" key="1">
    <citation type="submission" date="2021-01" db="EMBL/GenBank/DDBJ databases">
        <title>Chromosome sequence of Serratia proteamaculans strain 94 rif-r, isolated from spoiled beef.</title>
        <authorList>
            <person name="Zaytseva Y.V."/>
            <person name="Iablokov S.N."/>
            <person name="Klyukina A."/>
        </authorList>
    </citation>
    <scope>NUCLEOTIDE SEQUENCE [LARGE SCALE GENOMIC DNA]</scope>
    <source>
        <strain evidence="3 4">94 rif-r</strain>
    </source>
</reference>
<dbReference type="InterPro" id="IPR002656">
    <property type="entry name" value="Acyl_transf_3_dom"/>
</dbReference>
<evidence type="ECO:0000313" key="4">
    <source>
        <dbReference type="Proteomes" id="UP000596176"/>
    </source>
</evidence>
<dbReference type="InterPro" id="IPR050879">
    <property type="entry name" value="Acyltransferase_3"/>
</dbReference>
<feature type="domain" description="Acyltransferase 3" evidence="2">
    <location>
        <begin position="6"/>
        <end position="346"/>
    </location>
</feature>
<name>A0A7U0RMS5_SERPR</name>
<accession>A0A7U0RMS5</accession>
<keyword evidence="3" id="KW-0808">Transferase</keyword>
<feature type="transmembrane region" description="Helical" evidence="1">
    <location>
        <begin position="302"/>
        <end position="320"/>
    </location>
</feature>
<keyword evidence="1" id="KW-0812">Transmembrane</keyword>
<feature type="transmembrane region" description="Helical" evidence="1">
    <location>
        <begin position="258"/>
        <end position="281"/>
    </location>
</feature>
<dbReference type="RefSeq" id="WP_207979131.1">
    <property type="nucleotide sequence ID" value="NZ_CP068391.1"/>
</dbReference>
<dbReference type="PANTHER" id="PTHR23028:SF53">
    <property type="entry name" value="ACYL_TRANSF_3 DOMAIN-CONTAINING PROTEIN"/>
    <property type="match status" value="1"/>
</dbReference>
<sequence length="372" mass="42002">MNDNKNHDIEVLRTLAIVFVILAHIAALLSPVSTYWKLLDISRFGSGVDLFFCISGFIITKSILEQIPTDRTISSFLNFSLPFWVRRFWRLIPSAFLWISISVVLSMLWGGNGAFLPIEVLYKSAFAAVTQTSDFYFSECRPLGACGNLGIYWSLSLENQFYFLLPVIAFLIPRKLIYFFAAVFLEQFFLPRTLNASTPFMWALRTDAIALGVIIAILNSKTINSKEIKSLNGKVKHPVVIFITLTVLLAIFTSPKPIIFFSVGLTALISGIFVLIASLNMNVFSSNMSIRNTCDYIGSRSYSIYLTHVVMISVVKSIFFNENTNFSLGMELLYVSLFLVLTVTFSEINYRIIEVPFRKYGKLKSITMRSAA</sequence>
<dbReference type="GO" id="GO:0016747">
    <property type="term" value="F:acyltransferase activity, transferring groups other than amino-acyl groups"/>
    <property type="evidence" value="ECO:0007669"/>
    <property type="project" value="InterPro"/>
</dbReference>
<feature type="transmembrane region" description="Helical" evidence="1">
    <location>
        <begin position="12"/>
        <end position="29"/>
    </location>
</feature>
<proteinExistence type="predicted"/>
<dbReference type="Pfam" id="PF01757">
    <property type="entry name" value="Acyl_transf_3"/>
    <property type="match status" value="1"/>
</dbReference>